<keyword evidence="5 7" id="KW-1133">Transmembrane helix</keyword>
<dbReference type="InterPro" id="IPR036259">
    <property type="entry name" value="MFS_trans_sf"/>
</dbReference>
<keyword evidence="10" id="KW-1185">Reference proteome</keyword>
<evidence type="ECO:0000256" key="4">
    <source>
        <dbReference type="ARBA" id="ARBA00022692"/>
    </source>
</evidence>
<dbReference type="GO" id="GO:0005886">
    <property type="term" value="C:plasma membrane"/>
    <property type="evidence" value="ECO:0007669"/>
    <property type="project" value="UniProtKB-SubCell"/>
</dbReference>
<feature type="transmembrane region" description="Helical" evidence="7">
    <location>
        <begin position="167"/>
        <end position="190"/>
    </location>
</feature>
<dbReference type="InterPro" id="IPR005829">
    <property type="entry name" value="Sugar_transporter_CS"/>
</dbReference>
<keyword evidence="6 7" id="KW-0472">Membrane</keyword>
<feature type="transmembrane region" description="Helical" evidence="7">
    <location>
        <begin position="99"/>
        <end position="118"/>
    </location>
</feature>
<dbReference type="Proteomes" id="UP000535838">
    <property type="component" value="Unassembled WGS sequence"/>
</dbReference>
<evidence type="ECO:0000313" key="10">
    <source>
        <dbReference type="Proteomes" id="UP000535838"/>
    </source>
</evidence>
<evidence type="ECO:0000313" key="9">
    <source>
        <dbReference type="EMBL" id="MBB6637568.1"/>
    </source>
</evidence>
<keyword evidence="3" id="KW-1003">Cell membrane</keyword>
<dbReference type="Pfam" id="PF07690">
    <property type="entry name" value="MFS_1"/>
    <property type="match status" value="2"/>
</dbReference>
<dbReference type="RefSeq" id="WP_185122782.1">
    <property type="nucleotide sequence ID" value="NZ_JACJVQ010000024.1"/>
</dbReference>
<dbReference type="PANTHER" id="PTHR23517">
    <property type="entry name" value="RESISTANCE PROTEIN MDTM, PUTATIVE-RELATED-RELATED"/>
    <property type="match status" value="1"/>
</dbReference>
<evidence type="ECO:0000256" key="2">
    <source>
        <dbReference type="ARBA" id="ARBA00022448"/>
    </source>
</evidence>
<comment type="caution">
    <text evidence="9">The sequence shown here is derived from an EMBL/GenBank/DDBJ whole genome shotgun (WGS) entry which is preliminary data.</text>
</comment>
<reference evidence="9 10" key="1">
    <citation type="submission" date="2020-08" db="EMBL/GenBank/DDBJ databases">
        <title>Cohnella phylogeny.</title>
        <authorList>
            <person name="Dunlap C."/>
        </authorList>
    </citation>
    <scope>NUCLEOTIDE SEQUENCE [LARGE SCALE GENOMIC DNA]</scope>
    <source>
        <strain evidence="9 10">DSM 25241</strain>
    </source>
</reference>
<feature type="transmembrane region" description="Helical" evidence="7">
    <location>
        <begin position="12"/>
        <end position="33"/>
    </location>
</feature>
<feature type="transmembrane region" description="Helical" evidence="7">
    <location>
        <begin position="272"/>
        <end position="290"/>
    </location>
</feature>
<feature type="domain" description="Major facilitator superfamily (MFS) profile" evidence="8">
    <location>
        <begin position="1"/>
        <end position="414"/>
    </location>
</feature>
<dbReference type="InterPro" id="IPR011701">
    <property type="entry name" value="MFS"/>
</dbReference>
<keyword evidence="2" id="KW-0813">Transport</keyword>
<feature type="transmembrane region" description="Helical" evidence="7">
    <location>
        <begin position="223"/>
        <end position="249"/>
    </location>
</feature>
<dbReference type="PROSITE" id="PS00216">
    <property type="entry name" value="SUGAR_TRANSPORT_1"/>
    <property type="match status" value="1"/>
</dbReference>
<protein>
    <submittedName>
        <fullName evidence="9">MFS transporter</fullName>
    </submittedName>
</protein>
<feature type="transmembrane region" description="Helical" evidence="7">
    <location>
        <begin position="139"/>
        <end position="161"/>
    </location>
</feature>
<dbReference type="AlphaFoldDB" id="A0A841T5J1"/>
<evidence type="ECO:0000256" key="3">
    <source>
        <dbReference type="ARBA" id="ARBA00022475"/>
    </source>
</evidence>
<dbReference type="PROSITE" id="PS50850">
    <property type="entry name" value="MFS"/>
    <property type="match status" value="1"/>
</dbReference>
<evidence type="ECO:0000256" key="7">
    <source>
        <dbReference type="SAM" id="Phobius"/>
    </source>
</evidence>
<dbReference type="PANTHER" id="PTHR23517:SF3">
    <property type="entry name" value="INTEGRAL MEMBRANE TRANSPORT PROTEIN"/>
    <property type="match status" value="1"/>
</dbReference>
<evidence type="ECO:0000256" key="5">
    <source>
        <dbReference type="ARBA" id="ARBA00022989"/>
    </source>
</evidence>
<feature type="transmembrane region" description="Helical" evidence="7">
    <location>
        <begin position="45"/>
        <end position="62"/>
    </location>
</feature>
<evidence type="ECO:0000259" key="8">
    <source>
        <dbReference type="PROSITE" id="PS50850"/>
    </source>
</evidence>
<dbReference type="GO" id="GO:0022857">
    <property type="term" value="F:transmembrane transporter activity"/>
    <property type="evidence" value="ECO:0007669"/>
    <property type="project" value="InterPro"/>
</dbReference>
<dbReference type="CDD" id="cd17329">
    <property type="entry name" value="MFS_MdtH_MDR_like"/>
    <property type="match status" value="1"/>
</dbReference>
<name>A0A841T5J1_9BACL</name>
<feature type="transmembrane region" description="Helical" evidence="7">
    <location>
        <begin position="386"/>
        <end position="406"/>
    </location>
</feature>
<evidence type="ECO:0000256" key="1">
    <source>
        <dbReference type="ARBA" id="ARBA00004651"/>
    </source>
</evidence>
<sequence>MRIRDWDFNLRIRIIGESATNISFWIFFPYLTIYFSDALGKGTSGMLLVASQVVSVFANLIGGYCADRFGRKRMMIAASAGQSLGYGLFALALSPWVDLPLLGFVGFAFASMSGSMYWPASQAMVADVVEDKHRNRVFATFYAVQNFSVVIGPLIGSVLFLDHPSAVLLAASLVCLALAITLSAALAETLSPEKLAAKKQSGSWSEAILAQMKDYRIIVTDRVFLLFILAGVLIAQTFMQLDLLFPIYLKETIENASLRIGDWQAHFGGEKLFGMLVSENGLLVVLFTVIVTKWMDRYKDRYVFIGTALVYALSIFLFGQTSSVFGLVAVMALFTFAELMSTGPQQAFVARLAPDDKRGQYFAASSLRFTLGRTIAPLSVPLSDAIGYPWTFGLLTALSCLAALIYHMMFNRFEKQSSFGN</sequence>
<dbReference type="InterPro" id="IPR020846">
    <property type="entry name" value="MFS_dom"/>
</dbReference>
<comment type="subcellular location">
    <subcellularLocation>
        <location evidence="1">Cell membrane</location>
        <topology evidence="1">Multi-pass membrane protein</topology>
    </subcellularLocation>
</comment>
<dbReference type="Gene3D" id="1.20.1250.20">
    <property type="entry name" value="MFS general substrate transporter like domains"/>
    <property type="match status" value="1"/>
</dbReference>
<evidence type="ECO:0000256" key="6">
    <source>
        <dbReference type="ARBA" id="ARBA00023136"/>
    </source>
</evidence>
<keyword evidence="4 7" id="KW-0812">Transmembrane</keyword>
<feature type="transmembrane region" description="Helical" evidence="7">
    <location>
        <begin position="74"/>
        <end position="93"/>
    </location>
</feature>
<dbReference type="EMBL" id="JACJVQ010000024">
    <property type="protein sequence ID" value="MBB6637568.1"/>
    <property type="molecule type" value="Genomic_DNA"/>
</dbReference>
<gene>
    <name evidence="9" type="ORF">H7B67_25880</name>
</gene>
<dbReference type="SUPFAM" id="SSF103473">
    <property type="entry name" value="MFS general substrate transporter"/>
    <property type="match status" value="1"/>
</dbReference>
<proteinExistence type="predicted"/>
<accession>A0A841T5J1</accession>
<organism evidence="9 10">
    <name type="scientific">Cohnella thailandensis</name>
    <dbReference type="NCBI Taxonomy" id="557557"/>
    <lineage>
        <taxon>Bacteria</taxon>
        <taxon>Bacillati</taxon>
        <taxon>Bacillota</taxon>
        <taxon>Bacilli</taxon>
        <taxon>Bacillales</taxon>
        <taxon>Paenibacillaceae</taxon>
        <taxon>Cohnella</taxon>
    </lineage>
</organism>
<dbReference type="InterPro" id="IPR050171">
    <property type="entry name" value="MFS_Transporters"/>
</dbReference>